<reference evidence="12" key="1">
    <citation type="journal article" date="2023" name="Mol. Phylogenet. Evol.">
        <title>Genome-scale phylogeny and comparative genomics of the fungal order Sordariales.</title>
        <authorList>
            <person name="Hensen N."/>
            <person name="Bonometti L."/>
            <person name="Westerberg I."/>
            <person name="Brannstrom I.O."/>
            <person name="Guillou S."/>
            <person name="Cros-Aarteil S."/>
            <person name="Calhoun S."/>
            <person name="Haridas S."/>
            <person name="Kuo A."/>
            <person name="Mondo S."/>
            <person name="Pangilinan J."/>
            <person name="Riley R."/>
            <person name="LaButti K."/>
            <person name="Andreopoulos B."/>
            <person name="Lipzen A."/>
            <person name="Chen C."/>
            <person name="Yan M."/>
            <person name="Daum C."/>
            <person name="Ng V."/>
            <person name="Clum A."/>
            <person name="Steindorff A."/>
            <person name="Ohm R.A."/>
            <person name="Martin F."/>
            <person name="Silar P."/>
            <person name="Natvig D.O."/>
            <person name="Lalanne C."/>
            <person name="Gautier V."/>
            <person name="Ament-Velasquez S.L."/>
            <person name="Kruys A."/>
            <person name="Hutchinson M.I."/>
            <person name="Powell A.J."/>
            <person name="Barry K."/>
            <person name="Miller A.N."/>
            <person name="Grigoriev I.V."/>
            <person name="Debuchy R."/>
            <person name="Gladieux P."/>
            <person name="Hiltunen Thoren M."/>
            <person name="Johannesson H."/>
        </authorList>
    </citation>
    <scope>NUCLEOTIDE SEQUENCE</scope>
    <source>
        <strain evidence="12">CBS 626.80</strain>
    </source>
</reference>
<gene>
    <name evidence="12" type="ORF">QBC32DRAFT_403188</name>
</gene>
<name>A0AAN6P2K0_9PEZI</name>
<dbReference type="InterPro" id="IPR037212">
    <property type="entry name" value="Med7/Med21-like"/>
</dbReference>
<protein>
    <recommendedName>
        <fullName evidence="4 10">Mediator of RNA polymerase II transcription subunit 7</fullName>
    </recommendedName>
</protein>
<evidence type="ECO:0000313" key="12">
    <source>
        <dbReference type="EMBL" id="KAK3955573.1"/>
    </source>
</evidence>
<keyword evidence="13" id="KW-1185">Reference proteome</keyword>
<feature type="region of interest" description="Disordered" evidence="11">
    <location>
        <begin position="97"/>
        <end position="164"/>
    </location>
</feature>
<feature type="compositionally biased region" description="Polar residues" evidence="11">
    <location>
        <begin position="110"/>
        <end position="140"/>
    </location>
</feature>
<dbReference type="Gene3D" id="6.10.140.1520">
    <property type="match status" value="1"/>
</dbReference>
<feature type="compositionally biased region" description="Low complexity" evidence="11">
    <location>
        <begin position="141"/>
        <end position="152"/>
    </location>
</feature>
<dbReference type="GO" id="GO:0070847">
    <property type="term" value="C:core mediator complex"/>
    <property type="evidence" value="ECO:0007669"/>
    <property type="project" value="TreeGrafter"/>
</dbReference>
<dbReference type="Pfam" id="PF05983">
    <property type="entry name" value="Med7"/>
    <property type="match status" value="1"/>
</dbReference>
<dbReference type="GO" id="GO:0016592">
    <property type="term" value="C:mediator complex"/>
    <property type="evidence" value="ECO:0007669"/>
    <property type="project" value="InterPro"/>
</dbReference>
<keyword evidence="7 10" id="KW-0804">Transcription</keyword>
<keyword evidence="6 10" id="KW-0010">Activator</keyword>
<dbReference type="GO" id="GO:0003712">
    <property type="term" value="F:transcription coregulator activity"/>
    <property type="evidence" value="ECO:0007669"/>
    <property type="project" value="InterPro"/>
</dbReference>
<dbReference type="InterPro" id="IPR009244">
    <property type="entry name" value="Mediatior_Med7"/>
</dbReference>
<organism evidence="12 13">
    <name type="scientific">Pseudoneurospora amorphoporcata</name>
    <dbReference type="NCBI Taxonomy" id="241081"/>
    <lineage>
        <taxon>Eukaryota</taxon>
        <taxon>Fungi</taxon>
        <taxon>Dikarya</taxon>
        <taxon>Ascomycota</taxon>
        <taxon>Pezizomycotina</taxon>
        <taxon>Sordariomycetes</taxon>
        <taxon>Sordariomycetidae</taxon>
        <taxon>Sordariales</taxon>
        <taxon>Sordariaceae</taxon>
        <taxon>Pseudoneurospora</taxon>
    </lineage>
</organism>
<evidence type="ECO:0000256" key="8">
    <source>
        <dbReference type="ARBA" id="ARBA00023242"/>
    </source>
</evidence>
<dbReference type="SUPFAM" id="SSF140718">
    <property type="entry name" value="Mediator hinge subcomplex-like"/>
    <property type="match status" value="1"/>
</dbReference>
<evidence type="ECO:0000256" key="1">
    <source>
        <dbReference type="ARBA" id="ARBA00004123"/>
    </source>
</evidence>
<comment type="caution">
    <text evidence="12">The sequence shown here is derived from an EMBL/GenBank/DDBJ whole genome shotgun (WGS) entry which is preliminary data.</text>
</comment>
<comment type="function">
    <text evidence="9">Component of the Mediator complex, a coactivator involved in the regulated transcription of nearly all RNA polymerase II-dependent genes. Mediator functions as a bridge to convey information from gene-specific regulatory proteins to the basal RNA polymerase II transcription machinery. Mediator is recruited to promoters by direct interactions with regulatory proteins and serves as a scaffold for the assembly of a functional preinitiation complex with RNA polymerase II and the general transcription factors.</text>
</comment>
<evidence type="ECO:0000256" key="7">
    <source>
        <dbReference type="ARBA" id="ARBA00023163"/>
    </source>
</evidence>
<keyword evidence="5 10" id="KW-0805">Transcription regulation</keyword>
<dbReference type="AlphaFoldDB" id="A0AAN6P2K0"/>
<comment type="similarity">
    <text evidence="2 10">Belongs to the Mediator complex subunit 7 family.</text>
</comment>
<keyword evidence="8 10" id="KW-0539">Nucleus</keyword>
<sequence length="336" mass="35925">MADSEEDNSALASFFPDPPLFWKAFTPSNLQAFADLKRQHASQQGVPVQDVVRVPHLPADSDLIYLQPPAEPEDGTWRLYGQPESLQESLQPLESAGIERLGPPLPGSVTGPTTSDSQTTANGSQSTTQPATDTPATSIFPSQQPASQLPPSTTGPGAPSQHTHDTLHLHLKRLSKSLLLNYLELLGIMSVDPAAGSQKASDLRTLFLNFHHVLNEYRPHQAREQLIQLMQERLDQTRAETAANRAVAEKARRVLEGLGSVDIPVSALDTTGGTGGVGGAGMVMEGDGGYAYAPGRRGTVVGDRRVGVDGDGGVDEEGTYWEREGMGWGVLDAEFA</sequence>
<evidence type="ECO:0000256" key="11">
    <source>
        <dbReference type="SAM" id="MobiDB-lite"/>
    </source>
</evidence>
<evidence type="ECO:0000256" key="5">
    <source>
        <dbReference type="ARBA" id="ARBA00023015"/>
    </source>
</evidence>
<dbReference type="PANTHER" id="PTHR21428">
    <property type="entry name" value="MEDIATOR OF RNA POLYMERASE II TRANSCRIPTION SUBUNIT 7"/>
    <property type="match status" value="1"/>
</dbReference>
<evidence type="ECO:0000256" key="3">
    <source>
        <dbReference type="ARBA" id="ARBA00011837"/>
    </source>
</evidence>
<reference evidence="12" key="2">
    <citation type="submission" date="2023-06" db="EMBL/GenBank/DDBJ databases">
        <authorList>
            <consortium name="Lawrence Berkeley National Laboratory"/>
            <person name="Mondo S.J."/>
            <person name="Hensen N."/>
            <person name="Bonometti L."/>
            <person name="Westerberg I."/>
            <person name="Brannstrom I.O."/>
            <person name="Guillou S."/>
            <person name="Cros-Aarteil S."/>
            <person name="Calhoun S."/>
            <person name="Haridas S."/>
            <person name="Kuo A."/>
            <person name="Pangilinan J."/>
            <person name="Riley R."/>
            <person name="Labutti K."/>
            <person name="Andreopoulos B."/>
            <person name="Lipzen A."/>
            <person name="Chen C."/>
            <person name="Yanf M."/>
            <person name="Daum C."/>
            <person name="Ng V."/>
            <person name="Clum A."/>
            <person name="Steindorff A."/>
            <person name="Ohm R."/>
            <person name="Martin F."/>
            <person name="Silar P."/>
            <person name="Natvig D."/>
            <person name="Lalanne C."/>
            <person name="Gautier V."/>
            <person name="Ament-Velasquez S.L."/>
            <person name="Kruys A."/>
            <person name="Hutchinson M.I."/>
            <person name="Powell A.J."/>
            <person name="Barry K."/>
            <person name="Miller A.N."/>
            <person name="Grigoriev I.V."/>
            <person name="Debuchy R."/>
            <person name="Gladieux P."/>
            <person name="Thoren M.H."/>
            <person name="Johannesson H."/>
        </authorList>
    </citation>
    <scope>NUCLEOTIDE SEQUENCE</scope>
    <source>
        <strain evidence="12">CBS 626.80</strain>
    </source>
</reference>
<evidence type="ECO:0000256" key="10">
    <source>
        <dbReference type="RuleBase" id="RU364060"/>
    </source>
</evidence>
<accession>A0AAN6P2K0</accession>
<evidence type="ECO:0000256" key="9">
    <source>
        <dbReference type="ARBA" id="ARBA00025687"/>
    </source>
</evidence>
<evidence type="ECO:0000313" key="13">
    <source>
        <dbReference type="Proteomes" id="UP001303222"/>
    </source>
</evidence>
<dbReference type="EMBL" id="MU859074">
    <property type="protein sequence ID" value="KAK3955573.1"/>
    <property type="molecule type" value="Genomic_DNA"/>
</dbReference>
<dbReference type="GO" id="GO:0006357">
    <property type="term" value="P:regulation of transcription by RNA polymerase II"/>
    <property type="evidence" value="ECO:0007669"/>
    <property type="project" value="InterPro"/>
</dbReference>
<dbReference type="InterPro" id="IPR044888">
    <property type="entry name" value="Mediatior_Med7_sf"/>
</dbReference>
<dbReference type="Gene3D" id="6.10.140.200">
    <property type="match status" value="1"/>
</dbReference>
<dbReference type="Proteomes" id="UP001303222">
    <property type="component" value="Unassembled WGS sequence"/>
</dbReference>
<comment type="subcellular location">
    <subcellularLocation>
        <location evidence="1 10">Nucleus</location>
    </subcellularLocation>
</comment>
<comment type="subunit">
    <text evidence="3 10">Component of the Mediator complex.</text>
</comment>
<dbReference type="PANTHER" id="PTHR21428:SF11">
    <property type="entry name" value="MEDIATOR OF RNA POLYMERASE II TRANSCRIPTION SUBUNIT 7"/>
    <property type="match status" value="1"/>
</dbReference>
<evidence type="ECO:0000256" key="4">
    <source>
        <dbReference type="ARBA" id="ARBA00020631"/>
    </source>
</evidence>
<evidence type="ECO:0000256" key="2">
    <source>
        <dbReference type="ARBA" id="ARBA00009994"/>
    </source>
</evidence>
<evidence type="ECO:0000256" key="6">
    <source>
        <dbReference type="ARBA" id="ARBA00023159"/>
    </source>
</evidence>
<proteinExistence type="inferred from homology"/>